<sequence>MAIRDGLDAILEEEEKLEDEQYDPLYEQDDDDDNHSSLAWHLDKFPDPSVSTSLPTRSFSPSSDHSNFTASPEWRESGCSHITSVLSALIEDVEALSEGLEEIQADIRSLTLSKYLRSSTETSGHSEPPKLVFTPATPDLEGDQTELEDWEIEAKLKGMLADVHMMYTDLAEMAEEGYFPNDLPPSLVPEKQAYDASDSGDSDGPALEPEDVMQMLTDLRIPEMLEMDSSDDDSLLHDAHSVSVYSSETQQQAPAEETEGESDPAEEDLFADEEPQSSTSWSSRFGSAPSLSVPLTPSDSGKECYVQDDKVSSYANESLPELSIVDETFLRNFEAAVSPLSQFIRSHSPTPKTTIVRSIRHSSTVLFSAPPKPKSSTLRSRKSGSSPSTPATPHLGPLFSEPKPLLPFSIHLTPRCPQVREESPKQSLWSKFKSIKRNSTTGSIVGSPRAGSPFKLFGSPSKRSTMQLASQSPSSALVYDMSSLRGNAGCLPSRPY</sequence>
<name>A0ACB6ZW66_THEGA</name>
<organism evidence="1 2">
    <name type="scientific">Thelephora ganbajun</name>
    <name type="common">Ganba fungus</name>
    <dbReference type="NCBI Taxonomy" id="370292"/>
    <lineage>
        <taxon>Eukaryota</taxon>
        <taxon>Fungi</taxon>
        <taxon>Dikarya</taxon>
        <taxon>Basidiomycota</taxon>
        <taxon>Agaricomycotina</taxon>
        <taxon>Agaricomycetes</taxon>
        <taxon>Thelephorales</taxon>
        <taxon>Thelephoraceae</taxon>
        <taxon>Thelephora</taxon>
    </lineage>
</organism>
<accession>A0ACB6ZW66</accession>
<evidence type="ECO:0000313" key="2">
    <source>
        <dbReference type="Proteomes" id="UP000886501"/>
    </source>
</evidence>
<evidence type="ECO:0000313" key="1">
    <source>
        <dbReference type="EMBL" id="KAF9653847.1"/>
    </source>
</evidence>
<dbReference type="EMBL" id="MU117962">
    <property type="protein sequence ID" value="KAF9653847.1"/>
    <property type="molecule type" value="Genomic_DNA"/>
</dbReference>
<proteinExistence type="predicted"/>
<protein>
    <submittedName>
        <fullName evidence="1">Uncharacterized protein</fullName>
    </submittedName>
</protein>
<reference evidence="1" key="1">
    <citation type="submission" date="2019-10" db="EMBL/GenBank/DDBJ databases">
        <authorList>
            <consortium name="DOE Joint Genome Institute"/>
            <person name="Kuo A."/>
            <person name="Miyauchi S."/>
            <person name="Kiss E."/>
            <person name="Drula E."/>
            <person name="Kohler A."/>
            <person name="Sanchez-Garcia M."/>
            <person name="Andreopoulos B."/>
            <person name="Barry K.W."/>
            <person name="Bonito G."/>
            <person name="Buee M."/>
            <person name="Carver A."/>
            <person name="Chen C."/>
            <person name="Cichocki N."/>
            <person name="Clum A."/>
            <person name="Culley D."/>
            <person name="Crous P.W."/>
            <person name="Fauchery L."/>
            <person name="Girlanda M."/>
            <person name="Hayes R."/>
            <person name="Keri Z."/>
            <person name="Labutti K."/>
            <person name="Lipzen A."/>
            <person name="Lombard V."/>
            <person name="Magnuson J."/>
            <person name="Maillard F."/>
            <person name="Morin E."/>
            <person name="Murat C."/>
            <person name="Nolan M."/>
            <person name="Ohm R."/>
            <person name="Pangilinan J."/>
            <person name="Pereira M."/>
            <person name="Perotto S."/>
            <person name="Peter M."/>
            <person name="Riley R."/>
            <person name="Sitrit Y."/>
            <person name="Stielow B."/>
            <person name="Szollosi G."/>
            <person name="Zifcakova L."/>
            <person name="Stursova M."/>
            <person name="Spatafora J.W."/>
            <person name="Tedersoo L."/>
            <person name="Vaario L.-M."/>
            <person name="Yamada A."/>
            <person name="Yan M."/>
            <person name="Wang P."/>
            <person name="Xu J."/>
            <person name="Bruns T."/>
            <person name="Baldrian P."/>
            <person name="Vilgalys R."/>
            <person name="Henrissat B."/>
            <person name="Grigoriev I.V."/>
            <person name="Hibbett D."/>
            <person name="Nagy L.G."/>
            <person name="Martin F.M."/>
        </authorList>
    </citation>
    <scope>NUCLEOTIDE SEQUENCE</scope>
    <source>
        <strain evidence="1">P2</strain>
    </source>
</reference>
<gene>
    <name evidence="1" type="ORF">BDM02DRAFT_3106967</name>
</gene>
<keyword evidence="2" id="KW-1185">Reference proteome</keyword>
<dbReference type="Proteomes" id="UP000886501">
    <property type="component" value="Unassembled WGS sequence"/>
</dbReference>
<reference evidence="1" key="2">
    <citation type="journal article" date="2020" name="Nat. Commun.">
        <title>Large-scale genome sequencing of mycorrhizal fungi provides insights into the early evolution of symbiotic traits.</title>
        <authorList>
            <person name="Miyauchi S."/>
            <person name="Kiss E."/>
            <person name="Kuo A."/>
            <person name="Drula E."/>
            <person name="Kohler A."/>
            <person name="Sanchez-Garcia M."/>
            <person name="Morin E."/>
            <person name="Andreopoulos B."/>
            <person name="Barry K.W."/>
            <person name="Bonito G."/>
            <person name="Buee M."/>
            <person name="Carver A."/>
            <person name="Chen C."/>
            <person name="Cichocki N."/>
            <person name="Clum A."/>
            <person name="Culley D."/>
            <person name="Crous P.W."/>
            <person name="Fauchery L."/>
            <person name="Girlanda M."/>
            <person name="Hayes R.D."/>
            <person name="Keri Z."/>
            <person name="LaButti K."/>
            <person name="Lipzen A."/>
            <person name="Lombard V."/>
            <person name="Magnuson J."/>
            <person name="Maillard F."/>
            <person name="Murat C."/>
            <person name="Nolan M."/>
            <person name="Ohm R.A."/>
            <person name="Pangilinan J."/>
            <person name="Pereira M.F."/>
            <person name="Perotto S."/>
            <person name="Peter M."/>
            <person name="Pfister S."/>
            <person name="Riley R."/>
            <person name="Sitrit Y."/>
            <person name="Stielow J.B."/>
            <person name="Szollosi G."/>
            <person name="Zifcakova L."/>
            <person name="Stursova M."/>
            <person name="Spatafora J.W."/>
            <person name="Tedersoo L."/>
            <person name="Vaario L.M."/>
            <person name="Yamada A."/>
            <person name="Yan M."/>
            <person name="Wang P."/>
            <person name="Xu J."/>
            <person name="Bruns T."/>
            <person name="Baldrian P."/>
            <person name="Vilgalys R."/>
            <person name="Dunand C."/>
            <person name="Henrissat B."/>
            <person name="Grigoriev I.V."/>
            <person name="Hibbett D."/>
            <person name="Nagy L.G."/>
            <person name="Martin F.M."/>
        </authorList>
    </citation>
    <scope>NUCLEOTIDE SEQUENCE</scope>
    <source>
        <strain evidence="1">P2</strain>
    </source>
</reference>
<comment type="caution">
    <text evidence="1">The sequence shown here is derived from an EMBL/GenBank/DDBJ whole genome shotgun (WGS) entry which is preliminary data.</text>
</comment>